<dbReference type="PROSITE" id="PS50865">
    <property type="entry name" value="ZF_MYND_2"/>
    <property type="match status" value="1"/>
</dbReference>
<keyword evidence="1" id="KW-0479">Metal-binding</keyword>
<dbReference type="InterPro" id="IPR002893">
    <property type="entry name" value="Znf_MYND"/>
</dbReference>
<protein>
    <recommendedName>
        <fullName evidence="5">MYND-type domain-containing protein</fullName>
    </recommendedName>
</protein>
<evidence type="ECO:0000256" key="3">
    <source>
        <dbReference type="ARBA" id="ARBA00022833"/>
    </source>
</evidence>
<sequence length="310" mass="35477">MNAGIDEDGPNREDLKKMNLFLSEDFAVLLGLKRSAINDGRSDLTEEERIFCLARVYLPRNAIESEEQQEIVWSRFCALYLPATIDRFINPPKITSTKPEDVARFRIFNPCSEMLVATQHNAYFAKYLRSKNVLAANGKILPRVVAERVAELGFAWEPELRNPSVDGLVDCYKSLLGSAVQLLSTLCAAFIKEDDQDVVVPKALRDKLKPLMKTWAQRYERQFFGDVSLRVWGLWSPELGNGWLGEEAKKVRKRSLNWEICGLPGCQVKTGLKACGKCQTVRYCNPEHQRTHWKYPFGAQHSQMCHRTEY</sequence>
<proteinExistence type="predicted"/>
<dbReference type="InParanoid" id="A0A0C3ASI8"/>
<gene>
    <name evidence="6" type="ORF">PILCRDRAFT_825901</name>
</gene>
<reference evidence="7" key="2">
    <citation type="submission" date="2015-01" db="EMBL/GenBank/DDBJ databases">
        <title>Evolutionary Origins and Diversification of the Mycorrhizal Mutualists.</title>
        <authorList>
            <consortium name="DOE Joint Genome Institute"/>
            <consortium name="Mycorrhizal Genomics Consortium"/>
            <person name="Kohler A."/>
            <person name="Kuo A."/>
            <person name="Nagy L.G."/>
            <person name="Floudas D."/>
            <person name="Copeland A."/>
            <person name="Barry K.W."/>
            <person name="Cichocki N."/>
            <person name="Veneault-Fourrey C."/>
            <person name="LaButti K."/>
            <person name="Lindquist E.A."/>
            <person name="Lipzen A."/>
            <person name="Lundell T."/>
            <person name="Morin E."/>
            <person name="Murat C."/>
            <person name="Riley R."/>
            <person name="Ohm R."/>
            <person name="Sun H."/>
            <person name="Tunlid A."/>
            <person name="Henrissat B."/>
            <person name="Grigoriev I.V."/>
            <person name="Hibbett D.S."/>
            <person name="Martin F."/>
        </authorList>
    </citation>
    <scope>NUCLEOTIDE SEQUENCE [LARGE SCALE GENOMIC DNA]</scope>
    <source>
        <strain evidence="7">F 1598</strain>
    </source>
</reference>
<evidence type="ECO:0000259" key="5">
    <source>
        <dbReference type="PROSITE" id="PS50865"/>
    </source>
</evidence>
<evidence type="ECO:0000313" key="7">
    <source>
        <dbReference type="Proteomes" id="UP000054166"/>
    </source>
</evidence>
<feature type="domain" description="MYND-type" evidence="5">
    <location>
        <begin position="261"/>
        <end position="305"/>
    </location>
</feature>
<dbReference type="Gene3D" id="6.10.140.2220">
    <property type="match status" value="1"/>
</dbReference>
<dbReference type="SUPFAM" id="SSF144232">
    <property type="entry name" value="HIT/MYND zinc finger-like"/>
    <property type="match status" value="1"/>
</dbReference>
<evidence type="ECO:0000313" key="6">
    <source>
        <dbReference type="EMBL" id="KIM76898.1"/>
    </source>
</evidence>
<keyword evidence="2 4" id="KW-0863">Zinc-finger</keyword>
<evidence type="ECO:0000256" key="2">
    <source>
        <dbReference type="ARBA" id="ARBA00022771"/>
    </source>
</evidence>
<reference evidence="6 7" key="1">
    <citation type="submission" date="2014-04" db="EMBL/GenBank/DDBJ databases">
        <authorList>
            <consortium name="DOE Joint Genome Institute"/>
            <person name="Kuo A."/>
            <person name="Tarkka M."/>
            <person name="Buscot F."/>
            <person name="Kohler A."/>
            <person name="Nagy L.G."/>
            <person name="Floudas D."/>
            <person name="Copeland A."/>
            <person name="Barry K.W."/>
            <person name="Cichocki N."/>
            <person name="Veneault-Fourrey C."/>
            <person name="LaButti K."/>
            <person name="Lindquist E.A."/>
            <person name="Lipzen A."/>
            <person name="Lundell T."/>
            <person name="Morin E."/>
            <person name="Murat C."/>
            <person name="Sun H."/>
            <person name="Tunlid A."/>
            <person name="Henrissat B."/>
            <person name="Grigoriev I.V."/>
            <person name="Hibbett D.S."/>
            <person name="Martin F."/>
            <person name="Nordberg H.P."/>
            <person name="Cantor M.N."/>
            <person name="Hua S.X."/>
        </authorList>
    </citation>
    <scope>NUCLEOTIDE SEQUENCE [LARGE SCALE GENOMIC DNA]</scope>
    <source>
        <strain evidence="6 7">F 1598</strain>
    </source>
</reference>
<dbReference type="OrthoDB" id="432970at2759"/>
<dbReference type="AlphaFoldDB" id="A0A0C3ASI8"/>
<keyword evidence="7" id="KW-1185">Reference proteome</keyword>
<dbReference type="EMBL" id="KN833030">
    <property type="protein sequence ID" value="KIM76898.1"/>
    <property type="molecule type" value="Genomic_DNA"/>
</dbReference>
<evidence type="ECO:0000256" key="4">
    <source>
        <dbReference type="PROSITE-ProRule" id="PRU00134"/>
    </source>
</evidence>
<accession>A0A0C3ASI8</accession>
<evidence type="ECO:0000256" key="1">
    <source>
        <dbReference type="ARBA" id="ARBA00022723"/>
    </source>
</evidence>
<dbReference type="GO" id="GO:0008270">
    <property type="term" value="F:zinc ion binding"/>
    <property type="evidence" value="ECO:0007669"/>
    <property type="project" value="UniProtKB-KW"/>
</dbReference>
<organism evidence="6 7">
    <name type="scientific">Piloderma croceum (strain F 1598)</name>
    <dbReference type="NCBI Taxonomy" id="765440"/>
    <lineage>
        <taxon>Eukaryota</taxon>
        <taxon>Fungi</taxon>
        <taxon>Dikarya</taxon>
        <taxon>Basidiomycota</taxon>
        <taxon>Agaricomycotina</taxon>
        <taxon>Agaricomycetes</taxon>
        <taxon>Agaricomycetidae</taxon>
        <taxon>Atheliales</taxon>
        <taxon>Atheliaceae</taxon>
        <taxon>Piloderma</taxon>
    </lineage>
</organism>
<dbReference type="Proteomes" id="UP000054166">
    <property type="component" value="Unassembled WGS sequence"/>
</dbReference>
<keyword evidence="3" id="KW-0862">Zinc</keyword>
<dbReference type="Pfam" id="PF01753">
    <property type="entry name" value="zf-MYND"/>
    <property type="match status" value="1"/>
</dbReference>
<dbReference type="HOGENOM" id="CLU_076640_0_0_1"/>
<name>A0A0C3ASI8_PILCF</name>